<organism evidence="1 2">
    <name type="scientific">Pararhodospirillum oryzae</name>
    <dbReference type="NCBI Taxonomy" id="478448"/>
    <lineage>
        <taxon>Bacteria</taxon>
        <taxon>Pseudomonadati</taxon>
        <taxon>Pseudomonadota</taxon>
        <taxon>Alphaproteobacteria</taxon>
        <taxon>Rhodospirillales</taxon>
        <taxon>Rhodospirillaceae</taxon>
        <taxon>Pararhodospirillum</taxon>
    </lineage>
</organism>
<evidence type="ECO:0000313" key="1">
    <source>
        <dbReference type="EMBL" id="GEO80338.1"/>
    </source>
</evidence>
<gene>
    <name evidence="1" type="ORF">ROR02_04690</name>
</gene>
<accession>A0A512H4I9</accession>
<reference evidence="1 2" key="1">
    <citation type="submission" date="2019-07" db="EMBL/GenBank/DDBJ databases">
        <title>Whole genome shotgun sequence of Rhodospirillum oryzae NBRC 107573.</title>
        <authorList>
            <person name="Hosoyama A."/>
            <person name="Uohara A."/>
            <person name="Ohji S."/>
            <person name="Ichikawa N."/>
        </authorList>
    </citation>
    <scope>NUCLEOTIDE SEQUENCE [LARGE SCALE GENOMIC DNA]</scope>
    <source>
        <strain evidence="1 2">NBRC 107573</strain>
    </source>
</reference>
<dbReference type="Proteomes" id="UP000321567">
    <property type="component" value="Unassembled WGS sequence"/>
</dbReference>
<sequence>MTPNELKALIDIYGADLAKWPPQEGAHAKTLLAQSDEARALMRDAVAFDAVLRNTGPVLSPDRRRFLVDSIMGRLDDTPSSLS</sequence>
<dbReference type="AlphaFoldDB" id="A0A512H4I9"/>
<keyword evidence="2" id="KW-1185">Reference proteome</keyword>
<evidence type="ECO:0000313" key="2">
    <source>
        <dbReference type="Proteomes" id="UP000321567"/>
    </source>
</evidence>
<comment type="caution">
    <text evidence="1">The sequence shown here is derived from an EMBL/GenBank/DDBJ whole genome shotgun (WGS) entry which is preliminary data.</text>
</comment>
<proteinExistence type="predicted"/>
<name>A0A512H4I9_9PROT</name>
<dbReference type="EMBL" id="BJZO01000007">
    <property type="protein sequence ID" value="GEO80338.1"/>
    <property type="molecule type" value="Genomic_DNA"/>
</dbReference>
<protein>
    <submittedName>
        <fullName evidence="1">Uncharacterized protein</fullName>
    </submittedName>
</protein>